<dbReference type="AlphaFoldDB" id="A0A923G5L5"/>
<comment type="caution">
    <text evidence="2">The sequence shown here is derived from an EMBL/GenBank/DDBJ whole genome shotgun (WGS) entry which is preliminary data.</text>
</comment>
<dbReference type="SUPFAM" id="SSF50494">
    <property type="entry name" value="Trypsin-like serine proteases"/>
    <property type="match status" value="1"/>
</dbReference>
<dbReference type="RefSeq" id="WP_186732488.1">
    <property type="nucleotide sequence ID" value="NZ_JABWRJ020000002.1"/>
</dbReference>
<organism evidence="2">
    <name type="scientific">Pseudomonas peradeniyensis</name>
    <dbReference type="NCBI Taxonomy" id="2745488"/>
    <lineage>
        <taxon>Bacteria</taxon>
        <taxon>Pseudomonadati</taxon>
        <taxon>Pseudomonadota</taxon>
        <taxon>Gammaproteobacteria</taxon>
        <taxon>Pseudomonadales</taxon>
        <taxon>Pseudomonadaceae</taxon>
        <taxon>Pseudomonas</taxon>
    </lineage>
</organism>
<name>A0A923G5L5_9PSED</name>
<dbReference type="Pfam" id="PF13365">
    <property type="entry name" value="Trypsin_2"/>
    <property type="match status" value="1"/>
</dbReference>
<keyword evidence="1" id="KW-0732">Signal</keyword>
<evidence type="ECO:0000256" key="1">
    <source>
        <dbReference type="SAM" id="SignalP"/>
    </source>
</evidence>
<protein>
    <submittedName>
        <fullName evidence="2">Trypsin-like peptidase domain-containing protein</fullName>
    </submittedName>
</protein>
<evidence type="ECO:0000313" key="2">
    <source>
        <dbReference type="EMBL" id="MBC3445382.1"/>
    </source>
</evidence>
<gene>
    <name evidence="2" type="ORF">HU751_06330</name>
</gene>
<dbReference type="EMBL" id="JABWRJ010000005">
    <property type="protein sequence ID" value="MBC3445382.1"/>
    <property type="molecule type" value="Genomic_DNA"/>
</dbReference>
<feature type="chain" id="PRO_5037632937" evidence="1">
    <location>
        <begin position="23"/>
        <end position="464"/>
    </location>
</feature>
<reference evidence="2" key="2">
    <citation type="submission" date="2020-07" db="EMBL/GenBank/DDBJ databases">
        <authorList>
            <person name="Lood C."/>
            <person name="Girard L."/>
        </authorList>
    </citation>
    <scope>NUCLEOTIDE SEQUENCE</scope>
    <source>
        <strain evidence="2">BW13M1</strain>
    </source>
</reference>
<sequence length="464" mass="50256">MPTLTTALLALAMPWAATTTLADTTDTPTLLDNAHGEHAHLSGIGRLNLASGDQCIATLVDSRSPESTTTGPAYLLTSGHCLDTRNGRIIQHQPAQGTITFNFFADTPNSRPSFALKRTLWSSMQGSDLALLELDASLAQVMATGIQPLSLGPSPAPGSAVVMVGEAGRPDSGLRAAQCRERNQTSVTEFPWVWRKLKVNDCPSSGKGTSGSAVIDLASGHLVSVVNSVPFGATQNNYAIPVQRVLGCFHQGHADLSLEQCALLPGFQITQQGPARLLRRLGNDLSAATWDLTLNIDTPRYRYKQVRDALECEDAVGYSGTISASERRIDDPIGSEPGRYYLCLVGVQSPEQRPFPALLANALSLPVEVIPAGHPQVRYSLDRHEQGHVMVEWQTEQPYLSHYLVKYGAADRMDCNSDFGYRRALTPTQVIQASRLPAILCSRAIDLDRQVASTHRELLPAQEQ</sequence>
<proteinExistence type="predicted"/>
<feature type="signal peptide" evidence="1">
    <location>
        <begin position="1"/>
        <end position="22"/>
    </location>
</feature>
<dbReference type="InterPro" id="IPR009003">
    <property type="entry name" value="Peptidase_S1_PA"/>
</dbReference>
<reference evidence="2" key="1">
    <citation type="journal article" date="2020" name="Microorganisms">
        <title>Reliable Identification of Environmental Pseudomonas Isolates Using the rpoD Gene.</title>
        <authorList>
            <consortium name="The Broad Institute Genome Sequencing Platform"/>
            <person name="Girard L."/>
            <person name="Lood C."/>
            <person name="Rokni-Zadeh H."/>
            <person name="van Noort V."/>
            <person name="Lavigne R."/>
            <person name="De Mot R."/>
        </authorList>
    </citation>
    <scope>NUCLEOTIDE SEQUENCE</scope>
    <source>
        <strain evidence="2">BW13M1</strain>
    </source>
</reference>
<accession>A0A923G5L5</accession>